<dbReference type="EMBL" id="JAVXUO010001376">
    <property type="protein sequence ID" value="KAK2982903.1"/>
    <property type="molecule type" value="Genomic_DNA"/>
</dbReference>
<feature type="transmembrane region" description="Helical" evidence="12">
    <location>
        <begin position="181"/>
        <end position="205"/>
    </location>
</feature>
<evidence type="ECO:0000256" key="10">
    <source>
        <dbReference type="ARBA" id="ARBA00030834"/>
    </source>
</evidence>
<evidence type="ECO:0000256" key="9">
    <source>
        <dbReference type="ARBA" id="ARBA00023242"/>
    </source>
</evidence>
<comment type="caution">
    <text evidence="14">The sequence shown here is derived from an EMBL/GenBank/DDBJ whole genome shotgun (WGS) entry which is preliminary data.</text>
</comment>
<keyword evidence="8" id="KW-0653">Protein transport</keyword>
<feature type="compositionally biased region" description="Basic residues" evidence="11">
    <location>
        <begin position="139"/>
        <end position="155"/>
    </location>
</feature>
<dbReference type="PANTHER" id="PTHR13135:SF0">
    <property type="entry name" value="PHOSPHORYLATED ADAPTER RNA EXPORT PROTEIN"/>
    <property type="match status" value="1"/>
</dbReference>
<dbReference type="Proteomes" id="UP001187471">
    <property type="component" value="Unassembled WGS sequence"/>
</dbReference>
<dbReference type="AlphaFoldDB" id="A0AA88UHZ5"/>
<dbReference type="Gene3D" id="1.10.10.1440">
    <property type="entry name" value="PHAX RNA-binding domain"/>
    <property type="match status" value="1"/>
</dbReference>
<dbReference type="GO" id="GO:0015031">
    <property type="term" value="P:protein transport"/>
    <property type="evidence" value="ECO:0007669"/>
    <property type="project" value="UniProtKB-KW"/>
</dbReference>
<keyword evidence="12" id="KW-0812">Transmembrane</keyword>
<reference evidence="14" key="1">
    <citation type="submission" date="2022-12" db="EMBL/GenBank/DDBJ databases">
        <title>Draft genome assemblies for two species of Escallonia (Escalloniales).</title>
        <authorList>
            <person name="Chanderbali A."/>
            <person name="Dervinis C."/>
            <person name="Anghel I."/>
            <person name="Soltis D."/>
            <person name="Soltis P."/>
            <person name="Zapata F."/>
        </authorList>
    </citation>
    <scope>NUCLEOTIDE SEQUENCE</scope>
    <source>
        <strain evidence="14">UCBG92.1500</strain>
        <tissue evidence="14">Leaf</tissue>
    </source>
</reference>
<evidence type="ECO:0000256" key="5">
    <source>
        <dbReference type="ARBA" id="ARBA00022448"/>
    </source>
</evidence>
<evidence type="ECO:0000256" key="11">
    <source>
        <dbReference type="SAM" id="MobiDB-lite"/>
    </source>
</evidence>
<dbReference type="GO" id="GO:0005737">
    <property type="term" value="C:cytoplasm"/>
    <property type="evidence" value="ECO:0007669"/>
    <property type="project" value="UniProtKB-SubCell"/>
</dbReference>
<dbReference type="GO" id="GO:0003723">
    <property type="term" value="F:RNA binding"/>
    <property type="evidence" value="ECO:0007669"/>
    <property type="project" value="UniProtKB-KW"/>
</dbReference>
<keyword evidence="6" id="KW-0963">Cytoplasm</keyword>
<keyword evidence="12" id="KW-0472">Membrane</keyword>
<comment type="similarity">
    <text evidence="3">Belongs to the PHAX family.</text>
</comment>
<protein>
    <recommendedName>
        <fullName evidence="4">Phosphorylated adapter RNA export protein</fullName>
    </recommendedName>
    <alternativeName>
        <fullName evidence="10">RNA U small nuclear RNA export adapter protein</fullName>
    </alternativeName>
</protein>
<sequence length="382" mass="42893">MGWARISNQKQARLWVKSSAQQNTVQSLWMNQDPKYWSIHSAAVLALTPEIRRTTVLGFKDSATIYSRTCILRCSFAGLMDGGESILDSIFEEEHLEDAPDVEMLDVEEGEVIERNLQSEAGEKSGGDSSVANQESRSKNRRRKDNKKRNKRKKGSSGSNVTDVNRFVLDVCKRLKERKSYLVWTAVGCLGVSALSDLVNEIILAEAISLLLVLWMFETSVLPRVLKVIACGSTLLLFFPSNFALLHLVLLLKDSSFLIQVLRCSKLERCSENEAILFSPSFCSAYHRQSLNSPLILHQLVDAIQACGGQKTANERRFRTGGGILWSILKVRDPNAYKEIMKKGKEFEVVEVVDETGHMRKGVDCSDLRLQISLLFAIAYNN</sequence>
<keyword evidence="5" id="KW-0813">Transport</keyword>
<keyword evidence="7" id="KW-0694">RNA-binding</keyword>
<dbReference type="InterPro" id="IPR038092">
    <property type="entry name" value="PHAX_RNA-binding_sf"/>
</dbReference>
<evidence type="ECO:0000256" key="8">
    <source>
        <dbReference type="ARBA" id="ARBA00022927"/>
    </source>
</evidence>
<feature type="domain" description="Phosphorylated adapter RNA export protein RNA-binding" evidence="13">
    <location>
        <begin position="297"/>
        <end position="346"/>
    </location>
</feature>
<proteinExistence type="inferred from homology"/>
<keyword evidence="15" id="KW-1185">Reference proteome</keyword>
<dbReference type="InterPro" id="IPR019385">
    <property type="entry name" value="PHAX_RNA-binding_domain"/>
</dbReference>
<evidence type="ECO:0000256" key="4">
    <source>
        <dbReference type="ARBA" id="ARBA00016856"/>
    </source>
</evidence>
<dbReference type="InterPro" id="IPR039047">
    <property type="entry name" value="PHAX"/>
</dbReference>
<gene>
    <name evidence="14" type="ORF">RJ640_006317</name>
</gene>
<organism evidence="14 15">
    <name type="scientific">Escallonia rubra</name>
    <dbReference type="NCBI Taxonomy" id="112253"/>
    <lineage>
        <taxon>Eukaryota</taxon>
        <taxon>Viridiplantae</taxon>
        <taxon>Streptophyta</taxon>
        <taxon>Embryophyta</taxon>
        <taxon>Tracheophyta</taxon>
        <taxon>Spermatophyta</taxon>
        <taxon>Magnoliopsida</taxon>
        <taxon>eudicotyledons</taxon>
        <taxon>Gunneridae</taxon>
        <taxon>Pentapetalae</taxon>
        <taxon>asterids</taxon>
        <taxon>campanulids</taxon>
        <taxon>Escalloniales</taxon>
        <taxon>Escalloniaceae</taxon>
        <taxon>Escallonia</taxon>
    </lineage>
</organism>
<evidence type="ECO:0000256" key="7">
    <source>
        <dbReference type="ARBA" id="ARBA00022884"/>
    </source>
</evidence>
<dbReference type="Pfam" id="PF10258">
    <property type="entry name" value="PHAX_RNA-bd"/>
    <property type="match status" value="1"/>
</dbReference>
<evidence type="ECO:0000256" key="2">
    <source>
        <dbReference type="ARBA" id="ARBA00004496"/>
    </source>
</evidence>
<evidence type="ECO:0000259" key="13">
    <source>
        <dbReference type="Pfam" id="PF10258"/>
    </source>
</evidence>
<evidence type="ECO:0000313" key="14">
    <source>
        <dbReference type="EMBL" id="KAK2982903.1"/>
    </source>
</evidence>
<feature type="region of interest" description="Disordered" evidence="11">
    <location>
        <begin position="117"/>
        <end position="159"/>
    </location>
</feature>
<dbReference type="GO" id="GO:0005634">
    <property type="term" value="C:nucleus"/>
    <property type="evidence" value="ECO:0007669"/>
    <property type="project" value="UniProtKB-SubCell"/>
</dbReference>
<feature type="transmembrane region" description="Helical" evidence="12">
    <location>
        <begin position="225"/>
        <end position="252"/>
    </location>
</feature>
<evidence type="ECO:0000313" key="15">
    <source>
        <dbReference type="Proteomes" id="UP001187471"/>
    </source>
</evidence>
<dbReference type="GO" id="GO:0006408">
    <property type="term" value="P:snRNA export from nucleus"/>
    <property type="evidence" value="ECO:0007669"/>
    <property type="project" value="InterPro"/>
</dbReference>
<evidence type="ECO:0000256" key="3">
    <source>
        <dbReference type="ARBA" id="ARBA00006094"/>
    </source>
</evidence>
<accession>A0AA88UHZ5</accession>
<evidence type="ECO:0000256" key="12">
    <source>
        <dbReference type="SAM" id="Phobius"/>
    </source>
</evidence>
<name>A0AA88UHZ5_9ASTE</name>
<dbReference type="PANTHER" id="PTHR13135">
    <property type="entry name" value="CYTOSOLIC RESINIFERATOXIN BINDING PROTEIN RBP-26"/>
    <property type="match status" value="1"/>
</dbReference>
<evidence type="ECO:0000256" key="6">
    <source>
        <dbReference type="ARBA" id="ARBA00022490"/>
    </source>
</evidence>
<evidence type="ECO:0000256" key="1">
    <source>
        <dbReference type="ARBA" id="ARBA00004123"/>
    </source>
</evidence>
<keyword evidence="9" id="KW-0539">Nucleus</keyword>
<comment type="subcellular location">
    <subcellularLocation>
        <location evidence="2">Cytoplasm</location>
    </subcellularLocation>
    <subcellularLocation>
        <location evidence="1">Nucleus</location>
    </subcellularLocation>
</comment>
<keyword evidence="12" id="KW-1133">Transmembrane helix</keyword>